<dbReference type="OrthoDB" id="9814202at2"/>
<evidence type="ECO:0000256" key="2">
    <source>
        <dbReference type="ARBA" id="ARBA00005887"/>
    </source>
</evidence>
<keyword evidence="8 10" id="KW-0924">Ammonia transport</keyword>
<feature type="transmembrane region" description="Helical" evidence="10">
    <location>
        <begin position="256"/>
        <end position="274"/>
    </location>
</feature>
<feature type="transmembrane region" description="Helical" evidence="10">
    <location>
        <begin position="165"/>
        <end position="184"/>
    </location>
</feature>
<comment type="similarity">
    <text evidence="2 10">Belongs to the ammonia transporter channel (TC 1.A.11.2) family.</text>
</comment>
<proteinExistence type="inferred from homology"/>
<feature type="transmembrane region" description="Helical" evidence="10">
    <location>
        <begin position="350"/>
        <end position="372"/>
    </location>
</feature>
<dbReference type="GO" id="GO:0008519">
    <property type="term" value="F:ammonium channel activity"/>
    <property type="evidence" value="ECO:0007669"/>
    <property type="project" value="InterPro"/>
</dbReference>
<dbReference type="PANTHER" id="PTHR43029">
    <property type="entry name" value="AMMONIUM TRANSPORTER MEP2"/>
    <property type="match status" value="1"/>
</dbReference>
<keyword evidence="13" id="KW-1185">Reference proteome</keyword>
<evidence type="ECO:0000256" key="10">
    <source>
        <dbReference type="RuleBase" id="RU362002"/>
    </source>
</evidence>
<dbReference type="InterPro" id="IPR018047">
    <property type="entry name" value="Ammonium_transpt_CS"/>
</dbReference>
<evidence type="ECO:0000313" key="12">
    <source>
        <dbReference type="EMBL" id="TKD05070.1"/>
    </source>
</evidence>
<evidence type="ECO:0000256" key="1">
    <source>
        <dbReference type="ARBA" id="ARBA00004651"/>
    </source>
</evidence>
<feature type="transmembrane region" description="Helical" evidence="10">
    <location>
        <begin position="94"/>
        <end position="117"/>
    </location>
</feature>
<evidence type="ECO:0000256" key="8">
    <source>
        <dbReference type="ARBA" id="ARBA00023177"/>
    </source>
</evidence>
<feature type="transmembrane region" description="Helical" evidence="10">
    <location>
        <begin position="280"/>
        <end position="299"/>
    </location>
</feature>
<feature type="transmembrane region" description="Helical" evidence="10">
    <location>
        <begin position="12"/>
        <end position="30"/>
    </location>
</feature>
<dbReference type="Pfam" id="PF00909">
    <property type="entry name" value="Ammonium_transp"/>
    <property type="match status" value="1"/>
</dbReference>
<dbReference type="PROSITE" id="PS01219">
    <property type="entry name" value="AMMONIUM_TRANSP"/>
    <property type="match status" value="1"/>
</dbReference>
<dbReference type="InterPro" id="IPR029020">
    <property type="entry name" value="Ammonium/urea_transptr"/>
</dbReference>
<keyword evidence="7 10" id="KW-0472">Membrane</keyword>
<dbReference type="InterPro" id="IPR001905">
    <property type="entry name" value="Ammonium_transpt"/>
</dbReference>
<sequence>MKVDTGDTAWLLVSTALVLFMTPGLALFYGGMVRRKNVLSTLMHAFAALPIVTLQWVLFGYSLAFGPSIGGLVGGLGYAGLAPLATEARGTVPHLAFCAFQMMFAVITPALVAGAFAERMRFPAYAVFVLLWSTLVYDPVAHWVWSESGWLFKMGALDFAGGTVVHLSAGASALVCAVVLGKRVGYPHERHQPHNLTMTLTGAGILWFGWFGFNAGSALGSGALAALSIVTTHVGAAAGALGWIVVEWWQRGKPTALGVASGLVAGLVGITPAAGFVSPAAAAVIGFVAGAACYFAVVGKERLGYDDALDAFGVHGVGGAIGALLTGVFAQKALNDAGRDGALAGNVAQLGPQFAGIVVVGLYAAIVTWLLLKAIDKVIGLRVAEDEEREGLDATEHGETGYAS</sequence>
<feature type="transmembrane region" description="Helical" evidence="10">
    <location>
        <begin position="311"/>
        <end position="330"/>
    </location>
</feature>
<dbReference type="RefSeq" id="WP_136931140.1">
    <property type="nucleotide sequence ID" value="NZ_SSMQ01000023.1"/>
</dbReference>
<feature type="transmembrane region" description="Helical" evidence="10">
    <location>
        <begin position="124"/>
        <end position="145"/>
    </location>
</feature>
<gene>
    <name evidence="12" type="ORF">E8A74_22670</name>
</gene>
<keyword evidence="4" id="KW-1003">Cell membrane</keyword>
<evidence type="ECO:0000256" key="9">
    <source>
        <dbReference type="ARBA" id="ARBA00050025"/>
    </source>
</evidence>
<name>A0A4U1J9J0_9BACT</name>
<keyword evidence="5 10" id="KW-0812">Transmembrane</keyword>
<evidence type="ECO:0000313" key="13">
    <source>
        <dbReference type="Proteomes" id="UP000309215"/>
    </source>
</evidence>
<dbReference type="NCBIfam" id="TIGR00836">
    <property type="entry name" value="amt"/>
    <property type="match status" value="1"/>
</dbReference>
<evidence type="ECO:0000256" key="7">
    <source>
        <dbReference type="ARBA" id="ARBA00023136"/>
    </source>
</evidence>
<dbReference type="FunFam" id="1.10.3430.10:FF:000007">
    <property type="entry name" value="Ammonium transporter"/>
    <property type="match status" value="1"/>
</dbReference>
<evidence type="ECO:0000256" key="6">
    <source>
        <dbReference type="ARBA" id="ARBA00022989"/>
    </source>
</evidence>
<evidence type="ECO:0000256" key="4">
    <source>
        <dbReference type="ARBA" id="ARBA00022475"/>
    </source>
</evidence>
<dbReference type="AlphaFoldDB" id="A0A4U1J9J0"/>
<feature type="transmembrane region" description="Helical" evidence="10">
    <location>
        <begin position="196"/>
        <end position="213"/>
    </location>
</feature>
<dbReference type="InterPro" id="IPR024041">
    <property type="entry name" value="NH4_transpt_AmtB-like_dom"/>
</dbReference>
<dbReference type="SUPFAM" id="SSF111352">
    <property type="entry name" value="Ammonium transporter"/>
    <property type="match status" value="1"/>
</dbReference>
<comment type="caution">
    <text evidence="12">The sequence shown here is derived from an EMBL/GenBank/DDBJ whole genome shotgun (WGS) entry which is preliminary data.</text>
</comment>
<keyword evidence="6 10" id="KW-1133">Transmembrane helix</keyword>
<reference evidence="12 13" key="1">
    <citation type="submission" date="2019-04" db="EMBL/GenBank/DDBJ databases">
        <authorList>
            <person name="Li Y."/>
            <person name="Wang J."/>
        </authorList>
    </citation>
    <scope>NUCLEOTIDE SEQUENCE [LARGE SCALE GENOMIC DNA]</scope>
    <source>
        <strain evidence="12 13">DSM 14668</strain>
    </source>
</reference>
<feature type="domain" description="Ammonium transporter AmtB-like" evidence="11">
    <location>
        <begin position="9"/>
        <end position="402"/>
    </location>
</feature>
<dbReference type="Gene3D" id="1.10.3430.10">
    <property type="entry name" value="Ammonium transporter AmtB like domains"/>
    <property type="match status" value="1"/>
</dbReference>
<keyword evidence="3 10" id="KW-0813">Transport</keyword>
<feature type="transmembrane region" description="Helical" evidence="10">
    <location>
        <begin position="219"/>
        <end position="244"/>
    </location>
</feature>
<comment type="subcellular location">
    <subcellularLocation>
        <location evidence="1 10">Cell membrane</location>
        <topology evidence="1 10">Multi-pass membrane protein</topology>
    </subcellularLocation>
</comment>
<accession>A0A4U1J9J0</accession>
<evidence type="ECO:0000256" key="5">
    <source>
        <dbReference type="ARBA" id="ARBA00022692"/>
    </source>
</evidence>
<dbReference type="EMBL" id="SSMQ01000023">
    <property type="protein sequence ID" value="TKD05070.1"/>
    <property type="molecule type" value="Genomic_DNA"/>
</dbReference>
<dbReference type="GO" id="GO:0005886">
    <property type="term" value="C:plasma membrane"/>
    <property type="evidence" value="ECO:0007669"/>
    <property type="project" value="UniProtKB-SubCell"/>
</dbReference>
<evidence type="ECO:0000256" key="3">
    <source>
        <dbReference type="ARBA" id="ARBA00022448"/>
    </source>
</evidence>
<evidence type="ECO:0000259" key="11">
    <source>
        <dbReference type="Pfam" id="PF00909"/>
    </source>
</evidence>
<protein>
    <recommendedName>
        <fullName evidence="9 10">Ammonium transporter</fullName>
    </recommendedName>
</protein>
<dbReference type="PANTHER" id="PTHR43029:SF10">
    <property type="entry name" value="AMMONIUM TRANSPORTER MEP2"/>
    <property type="match status" value="1"/>
</dbReference>
<dbReference type="Proteomes" id="UP000309215">
    <property type="component" value="Unassembled WGS sequence"/>
</dbReference>
<organism evidence="12 13">
    <name type="scientific">Polyangium fumosum</name>
    <dbReference type="NCBI Taxonomy" id="889272"/>
    <lineage>
        <taxon>Bacteria</taxon>
        <taxon>Pseudomonadati</taxon>
        <taxon>Myxococcota</taxon>
        <taxon>Polyangia</taxon>
        <taxon>Polyangiales</taxon>
        <taxon>Polyangiaceae</taxon>
        <taxon>Polyangium</taxon>
    </lineage>
</organism>